<evidence type="ECO:0000256" key="6">
    <source>
        <dbReference type="ARBA" id="ARBA00023049"/>
    </source>
</evidence>
<comment type="cofactor">
    <cofactor evidence="1">
        <name>Zn(2+)</name>
        <dbReference type="ChEBI" id="CHEBI:29105"/>
    </cofactor>
</comment>
<dbReference type="AlphaFoldDB" id="A0A2N3PYE6"/>
<protein>
    <submittedName>
        <fullName evidence="10">Peptidase M23</fullName>
    </submittedName>
</protein>
<dbReference type="EMBL" id="PIUM01000005">
    <property type="protein sequence ID" value="PKU25434.1"/>
    <property type="molecule type" value="Genomic_DNA"/>
</dbReference>
<dbReference type="CDD" id="cd12797">
    <property type="entry name" value="M23_peptidase"/>
    <property type="match status" value="1"/>
</dbReference>
<feature type="region of interest" description="Disordered" evidence="8">
    <location>
        <begin position="290"/>
        <end position="350"/>
    </location>
</feature>
<dbReference type="PANTHER" id="PTHR21666:SF288">
    <property type="entry name" value="CELL DIVISION PROTEIN YTFB"/>
    <property type="match status" value="1"/>
</dbReference>
<feature type="compositionally biased region" description="Basic and acidic residues" evidence="8">
    <location>
        <begin position="300"/>
        <end position="322"/>
    </location>
</feature>
<dbReference type="GO" id="GO:0046872">
    <property type="term" value="F:metal ion binding"/>
    <property type="evidence" value="ECO:0007669"/>
    <property type="project" value="UniProtKB-KW"/>
</dbReference>
<accession>A0A2N3PYE6</accession>
<evidence type="ECO:0000256" key="1">
    <source>
        <dbReference type="ARBA" id="ARBA00001947"/>
    </source>
</evidence>
<reference evidence="11" key="1">
    <citation type="submission" date="2017-12" db="EMBL/GenBank/DDBJ databases">
        <title>Draft genome sequence of Telmatospirillum siberiense 26-4b1T, an acidotolerant peatland alphaproteobacterium potentially involved in sulfur cycling.</title>
        <authorList>
            <person name="Hausmann B."/>
            <person name="Pjevac P."/>
            <person name="Schreck K."/>
            <person name="Herbold C.W."/>
            <person name="Daims H."/>
            <person name="Wagner M."/>
            <person name="Pester M."/>
            <person name="Loy A."/>
        </authorList>
    </citation>
    <scope>NUCLEOTIDE SEQUENCE [LARGE SCALE GENOMIC DNA]</scope>
    <source>
        <strain evidence="11">26-4b1</strain>
    </source>
</reference>
<dbReference type="RefSeq" id="WP_101249958.1">
    <property type="nucleotide sequence ID" value="NZ_PIUM01000005.1"/>
</dbReference>
<feature type="coiled-coil region" evidence="7">
    <location>
        <begin position="28"/>
        <end position="90"/>
    </location>
</feature>
<evidence type="ECO:0000313" key="10">
    <source>
        <dbReference type="EMBL" id="PKU25434.1"/>
    </source>
</evidence>
<dbReference type="InterPro" id="IPR016047">
    <property type="entry name" value="M23ase_b-sheet_dom"/>
</dbReference>
<sequence>MAVLFCLAAADSGWAAADPAKAAPDQRLKELESALQKGQAEREQYKQRAEQLAKELADLRSNMVNAAQAVQEHEETLSELELQLNDLGALEKEKTASLELKRQQMNGVLTALQRLAFRPSEALIAQPTSPADTVRSAILLKDVVPQIQESAKILKAELDSLASLRVDVSRQKQKISATATKLDAEHRRLATLYDRKEHLQEETEGQRRESEKRLQAMASEAEDLRDLLVRLEQEKKRREQEAAERVAAEKAAREAERVAAKAAREAEIAAEKAAREAKIAAEKASKEQHAAEIAAARQAKQAEEQAARQARQAEEQATRAAKEAAAAAAKAGPAEKQTAQAWSKPFSQAQGEMPFPARGKVVVKFGQTTDLGVPARGITIATRANAQVVAPYDGQVVFSGPFRGYGLLLIIEHGEGYHTLLAGMTRIDGNVGQHLLPGEPVGVMGQSESKPLLYVELRRNGQPVNPLPWLTARKIKVTG</sequence>
<gene>
    <name evidence="10" type="ORF">CWS72_07175</name>
</gene>
<keyword evidence="3" id="KW-0479">Metal-binding</keyword>
<dbReference type="InterPro" id="IPR011055">
    <property type="entry name" value="Dup_hybrid_motif"/>
</dbReference>
<evidence type="ECO:0000256" key="4">
    <source>
        <dbReference type="ARBA" id="ARBA00022801"/>
    </source>
</evidence>
<keyword evidence="5" id="KW-0862">Zinc</keyword>
<evidence type="ECO:0000256" key="5">
    <source>
        <dbReference type="ARBA" id="ARBA00022833"/>
    </source>
</evidence>
<keyword evidence="2" id="KW-0645">Protease</keyword>
<feature type="compositionally biased region" description="Low complexity" evidence="8">
    <location>
        <begin position="323"/>
        <end position="339"/>
    </location>
</feature>
<keyword evidence="7" id="KW-0175">Coiled coil</keyword>
<keyword evidence="11" id="KW-1185">Reference proteome</keyword>
<dbReference type="Gene3D" id="2.70.70.10">
    <property type="entry name" value="Glucose Permease (Domain IIA)"/>
    <property type="match status" value="1"/>
</dbReference>
<evidence type="ECO:0000256" key="8">
    <source>
        <dbReference type="SAM" id="MobiDB-lite"/>
    </source>
</evidence>
<evidence type="ECO:0000313" key="11">
    <source>
        <dbReference type="Proteomes" id="UP000233293"/>
    </source>
</evidence>
<dbReference type="OrthoDB" id="9809144at2"/>
<proteinExistence type="predicted"/>
<name>A0A2N3PYE6_9PROT</name>
<comment type="caution">
    <text evidence="10">The sequence shown here is derived from an EMBL/GenBank/DDBJ whole genome shotgun (WGS) entry which is preliminary data.</text>
</comment>
<dbReference type="Pfam" id="PF01551">
    <property type="entry name" value="Peptidase_M23"/>
    <property type="match status" value="1"/>
</dbReference>
<feature type="domain" description="M23ase beta-sheet core" evidence="9">
    <location>
        <begin position="375"/>
        <end position="466"/>
    </location>
</feature>
<dbReference type="SUPFAM" id="SSF51261">
    <property type="entry name" value="Duplicated hybrid motif"/>
    <property type="match status" value="1"/>
</dbReference>
<dbReference type="PANTHER" id="PTHR21666">
    <property type="entry name" value="PEPTIDASE-RELATED"/>
    <property type="match status" value="1"/>
</dbReference>
<evidence type="ECO:0000256" key="3">
    <source>
        <dbReference type="ARBA" id="ARBA00022723"/>
    </source>
</evidence>
<keyword evidence="4" id="KW-0378">Hydrolase</keyword>
<dbReference type="InterPro" id="IPR050570">
    <property type="entry name" value="Cell_wall_metabolism_enzyme"/>
</dbReference>
<evidence type="ECO:0000256" key="2">
    <source>
        <dbReference type="ARBA" id="ARBA00022670"/>
    </source>
</evidence>
<keyword evidence="6" id="KW-0482">Metalloprotease</keyword>
<organism evidence="10 11">
    <name type="scientific">Telmatospirillum siberiense</name>
    <dbReference type="NCBI Taxonomy" id="382514"/>
    <lineage>
        <taxon>Bacteria</taxon>
        <taxon>Pseudomonadati</taxon>
        <taxon>Pseudomonadota</taxon>
        <taxon>Alphaproteobacteria</taxon>
        <taxon>Rhodospirillales</taxon>
        <taxon>Rhodospirillaceae</taxon>
        <taxon>Telmatospirillum</taxon>
    </lineage>
</organism>
<dbReference type="GO" id="GO:0004222">
    <property type="term" value="F:metalloendopeptidase activity"/>
    <property type="evidence" value="ECO:0007669"/>
    <property type="project" value="TreeGrafter"/>
</dbReference>
<dbReference type="GO" id="GO:0006508">
    <property type="term" value="P:proteolysis"/>
    <property type="evidence" value="ECO:0007669"/>
    <property type="project" value="UniProtKB-KW"/>
</dbReference>
<dbReference type="Proteomes" id="UP000233293">
    <property type="component" value="Unassembled WGS sequence"/>
</dbReference>
<evidence type="ECO:0000256" key="7">
    <source>
        <dbReference type="SAM" id="Coils"/>
    </source>
</evidence>
<evidence type="ECO:0000259" key="9">
    <source>
        <dbReference type="Pfam" id="PF01551"/>
    </source>
</evidence>